<evidence type="ECO:0000256" key="4">
    <source>
        <dbReference type="ARBA" id="ARBA00022679"/>
    </source>
</evidence>
<keyword evidence="6 10" id="KW-0547">Nucleotide-binding</keyword>
<feature type="region of interest" description="Interaction with substrate tRNA" evidence="10">
    <location>
        <begin position="35"/>
        <end position="38"/>
    </location>
</feature>
<dbReference type="Pfam" id="PF01715">
    <property type="entry name" value="IPPT"/>
    <property type="match status" value="1"/>
</dbReference>
<comment type="function">
    <text evidence="2 10 12">Catalyzes the transfer of a dimethylallyl group onto the adenine at position 37 in tRNAs that read codons beginning with uridine, leading to the formation of N6-(dimethylallyl)adenosine (i(6)A).</text>
</comment>
<dbReference type="HAMAP" id="MF_00185">
    <property type="entry name" value="IPP_trans"/>
    <property type="match status" value="1"/>
</dbReference>
<feature type="binding site" evidence="10">
    <location>
        <begin position="12"/>
        <end position="17"/>
    </location>
    <ligand>
        <name>substrate</name>
    </ligand>
</feature>
<keyword evidence="15" id="KW-1185">Reference proteome</keyword>
<dbReference type="EMBL" id="JAUSTQ010000003">
    <property type="protein sequence ID" value="MDQ0159015.1"/>
    <property type="molecule type" value="Genomic_DNA"/>
</dbReference>
<dbReference type="Gene3D" id="3.40.50.300">
    <property type="entry name" value="P-loop containing nucleotide triphosphate hydrolases"/>
    <property type="match status" value="1"/>
</dbReference>
<evidence type="ECO:0000256" key="8">
    <source>
        <dbReference type="ARBA" id="ARBA00022842"/>
    </source>
</evidence>
<evidence type="ECO:0000256" key="7">
    <source>
        <dbReference type="ARBA" id="ARBA00022840"/>
    </source>
</evidence>
<name>A0ABT9VDX1_9BACI</name>
<feature type="site" description="Interaction with substrate tRNA" evidence="10">
    <location>
        <position position="119"/>
    </location>
</feature>
<feature type="site" description="Interaction with substrate tRNA" evidence="10">
    <location>
        <position position="101"/>
    </location>
</feature>
<organism evidence="14 15">
    <name type="scientific">Alkalibacillus salilacus</name>
    <dbReference type="NCBI Taxonomy" id="284582"/>
    <lineage>
        <taxon>Bacteria</taxon>
        <taxon>Bacillati</taxon>
        <taxon>Bacillota</taxon>
        <taxon>Bacilli</taxon>
        <taxon>Bacillales</taxon>
        <taxon>Bacillaceae</taxon>
        <taxon>Alkalibacillus</taxon>
    </lineage>
</organism>
<accession>A0ABT9VDX1</accession>
<keyword evidence="7 10" id="KW-0067">ATP-binding</keyword>
<dbReference type="PANTHER" id="PTHR11088">
    <property type="entry name" value="TRNA DIMETHYLALLYLTRANSFERASE"/>
    <property type="match status" value="1"/>
</dbReference>
<evidence type="ECO:0000256" key="12">
    <source>
        <dbReference type="RuleBase" id="RU003784"/>
    </source>
</evidence>
<feature type="binding site" evidence="10">
    <location>
        <begin position="10"/>
        <end position="17"/>
    </location>
    <ligand>
        <name>ATP</name>
        <dbReference type="ChEBI" id="CHEBI:30616"/>
    </ligand>
</feature>
<protein>
    <recommendedName>
        <fullName evidence="10">tRNA dimethylallyltransferase</fullName>
        <ecNumber evidence="10">2.5.1.75</ecNumber>
    </recommendedName>
    <alternativeName>
        <fullName evidence="10">Dimethylallyl diphosphate:tRNA dimethylallyltransferase</fullName>
        <shortName evidence="10">DMAPP:tRNA dimethylallyltransferase</shortName>
        <shortName evidence="10">DMATase</shortName>
    </alternativeName>
    <alternativeName>
        <fullName evidence="10">Isopentenyl-diphosphate:tRNA isopentenyltransferase</fullName>
        <shortName evidence="10">IPP transferase</shortName>
        <shortName evidence="10">IPPT</shortName>
        <shortName evidence="10">IPTase</shortName>
    </alternativeName>
</protein>
<keyword evidence="8 10" id="KW-0460">Magnesium</keyword>
<evidence type="ECO:0000256" key="1">
    <source>
        <dbReference type="ARBA" id="ARBA00001946"/>
    </source>
</evidence>
<evidence type="ECO:0000256" key="13">
    <source>
        <dbReference type="RuleBase" id="RU003785"/>
    </source>
</evidence>
<dbReference type="InterPro" id="IPR018022">
    <property type="entry name" value="IPT"/>
</dbReference>
<gene>
    <name evidence="10" type="primary">miaA</name>
    <name evidence="14" type="ORF">J2S77_000979</name>
</gene>
<sequence>MKPIVVSVIGPTAVGKSKLGIEISKRFDGEVINGDSMQFYRGFNIGTAKVTKEEADGVAHHLIDFLPEDGQYSAAHFQSDLKSLVDEITARDRLPVVVGGTGFYIHSALYDFNFSEVDRNEGYVDSMMQGIEQNGIEPYFEKLKQVDPDQANRIHPHNIRRVVRALEVYERTGKTMSQLEQVQSNVSPYQPYIIGLDMPREQLYDRINRRVDDMIEEGLYDEVYALYQAYGSTIQAMQGIGYKEWLPYFRNEVMYDDVISQIKQNTRRFAKRQLTYYRNKLPDVHWYTIDPDRYEKTFETIFSDLAGFLKHKQNNNN</sequence>
<dbReference type="GO" id="GO:0052381">
    <property type="term" value="F:tRNA dimethylallyltransferase activity"/>
    <property type="evidence" value="ECO:0007669"/>
    <property type="project" value="UniProtKB-EC"/>
</dbReference>
<comment type="caution">
    <text evidence="10">Lacks conserved residue(s) required for the propagation of feature annotation.</text>
</comment>
<comment type="cofactor">
    <cofactor evidence="1 10">
        <name>Mg(2+)</name>
        <dbReference type="ChEBI" id="CHEBI:18420"/>
    </cofactor>
</comment>
<evidence type="ECO:0000256" key="6">
    <source>
        <dbReference type="ARBA" id="ARBA00022741"/>
    </source>
</evidence>
<keyword evidence="4 10" id="KW-0808">Transferase</keyword>
<proteinExistence type="inferred from homology"/>
<comment type="similarity">
    <text evidence="3 10 13">Belongs to the IPP transferase family.</text>
</comment>
<reference evidence="14 15" key="1">
    <citation type="submission" date="2023-07" db="EMBL/GenBank/DDBJ databases">
        <title>Genomic Encyclopedia of Type Strains, Phase IV (KMG-IV): sequencing the most valuable type-strain genomes for metagenomic binning, comparative biology and taxonomic classification.</title>
        <authorList>
            <person name="Goeker M."/>
        </authorList>
    </citation>
    <scope>NUCLEOTIDE SEQUENCE [LARGE SCALE GENOMIC DNA]</scope>
    <source>
        <strain evidence="14 15">DSM 16460</strain>
    </source>
</reference>
<dbReference type="NCBIfam" id="TIGR00174">
    <property type="entry name" value="miaA"/>
    <property type="match status" value="1"/>
</dbReference>
<evidence type="ECO:0000256" key="2">
    <source>
        <dbReference type="ARBA" id="ARBA00003213"/>
    </source>
</evidence>
<evidence type="ECO:0000256" key="11">
    <source>
        <dbReference type="RuleBase" id="RU003783"/>
    </source>
</evidence>
<comment type="subunit">
    <text evidence="10">Monomer.</text>
</comment>
<dbReference type="InterPro" id="IPR027417">
    <property type="entry name" value="P-loop_NTPase"/>
</dbReference>
<evidence type="ECO:0000313" key="14">
    <source>
        <dbReference type="EMBL" id="MDQ0159015.1"/>
    </source>
</evidence>
<comment type="catalytic activity">
    <reaction evidence="9 10 11">
        <text>adenosine(37) in tRNA + dimethylallyl diphosphate = N(6)-dimethylallyladenosine(37) in tRNA + diphosphate</text>
        <dbReference type="Rhea" id="RHEA:26482"/>
        <dbReference type="Rhea" id="RHEA-COMP:10162"/>
        <dbReference type="Rhea" id="RHEA-COMP:10375"/>
        <dbReference type="ChEBI" id="CHEBI:33019"/>
        <dbReference type="ChEBI" id="CHEBI:57623"/>
        <dbReference type="ChEBI" id="CHEBI:74411"/>
        <dbReference type="ChEBI" id="CHEBI:74415"/>
        <dbReference type="EC" id="2.5.1.75"/>
    </reaction>
</comment>
<dbReference type="PANTHER" id="PTHR11088:SF60">
    <property type="entry name" value="TRNA DIMETHYLALLYLTRANSFERASE"/>
    <property type="match status" value="1"/>
</dbReference>
<evidence type="ECO:0000256" key="9">
    <source>
        <dbReference type="ARBA" id="ARBA00049563"/>
    </source>
</evidence>
<dbReference type="Proteomes" id="UP001224359">
    <property type="component" value="Unassembled WGS sequence"/>
</dbReference>
<dbReference type="Gene3D" id="1.10.20.140">
    <property type="match status" value="1"/>
</dbReference>
<evidence type="ECO:0000256" key="5">
    <source>
        <dbReference type="ARBA" id="ARBA00022694"/>
    </source>
</evidence>
<dbReference type="RefSeq" id="WP_306975163.1">
    <property type="nucleotide sequence ID" value="NZ_JAUSTQ010000003.1"/>
</dbReference>
<dbReference type="InterPro" id="IPR039657">
    <property type="entry name" value="Dimethylallyltransferase"/>
</dbReference>
<evidence type="ECO:0000313" key="15">
    <source>
        <dbReference type="Proteomes" id="UP001224359"/>
    </source>
</evidence>
<evidence type="ECO:0000256" key="10">
    <source>
        <dbReference type="HAMAP-Rule" id="MF_00185"/>
    </source>
</evidence>
<evidence type="ECO:0000256" key="3">
    <source>
        <dbReference type="ARBA" id="ARBA00005842"/>
    </source>
</evidence>
<dbReference type="SUPFAM" id="SSF52540">
    <property type="entry name" value="P-loop containing nucleoside triphosphate hydrolases"/>
    <property type="match status" value="2"/>
</dbReference>
<keyword evidence="5 10" id="KW-0819">tRNA processing</keyword>
<dbReference type="EC" id="2.5.1.75" evidence="10"/>
<comment type="caution">
    <text evidence="14">The sequence shown here is derived from an EMBL/GenBank/DDBJ whole genome shotgun (WGS) entry which is preliminary data.</text>
</comment>